<reference evidence="2" key="1">
    <citation type="journal article" date="2019" name="Int. J. Syst. Evol. Microbiol.">
        <title>The Global Catalogue of Microorganisms (GCM) 10K type strain sequencing project: providing services to taxonomists for standard genome sequencing and annotation.</title>
        <authorList>
            <consortium name="The Broad Institute Genomics Platform"/>
            <consortium name="The Broad Institute Genome Sequencing Center for Infectious Disease"/>
            <person name="Wu L."/>
            <person name="Ma J."/>
        </authorList>
    </citation>
    <scope>NUCLEOTIDE SEQUENCE [LARGE SCALE GENOMIC DNA]</scope>
    <source>
        <strain evidence="2">JCM 7356</strain>
    </source>
</reference>
<dbReference type="Gene3D" id="2.30.110.10">
    <property type="entry name" value="Electron Transport, Fmn-binding Protein, Chain A"/>
    <property type="match status" value="1"/>
</dbReference>
<gene>
    <name evidence="1" type="ORF">GCM10010430_27400</name>
</gene>
<dbReference type="RefSeq" id="WP_344636609.1">
    <property type="nucleotide sequence ID" value="NZ_BAAATR010000010.1"/>
</dbReference>
<dbReference type="Pfam" id="PF12900">
    <property type="entry name" value="Pyridox_ox_2"/>
    <property type="match status" value="1"/>
</dbReference>
<dbReference type="SUPFAM" id="SSF47413">
    <property type="entry name" value="lambda repressor-like DNA-binding domains"/>
    <property type="match status" value="1"/>
</dbReference>
<dbReference type="SUPFAM" id="SSF50475">
    <property type="entry name" value="FMN-binding split barrel"/>
    <property type="match status" value="1"/>
</dbReference>
<sequence length="226" mass="24616">MNENAESADVAAQPIDVDHIAQRIAERRAQLGMTEQELAKQAAMSTRYLWHLADAGPEFDPGGFLRVAAALHLTYQELLEGRSDAPPGQPEAAPRPALFRLTEPECWEKLGAHGIGRIAMPGEPGPAVFPVNYVIDARTVVYRTDPQGAAAVEADASVSFQVDHIDDRLSQGWSVLIAGTAQHVDDPGTIESLARRPGTQPWAGGHRPLWIRIRPERITGRRIGTI</sequence>
<protein>
    <submittedName>
        <fullName evidence="1">Pyridoxamine 5'-phosphate oxidase family protein</fullName>
    </submittedName>
</protein>
<dbReference type="InterPro" id="IPR001387">
    <property type="entry name" value="Cro/C1-type_HTH"/>
</dbReference>
<keyword evidence="2" id="KW-1185">Reference proteome</keyword>
<evidence type="ECO:0000313" key="1">
    <source>
        <dbReference type="EMBL" id="GAA2244160.1"/>
    </source>
</evidence>
<dbReference type="InterPro" id="IPR010982">
    <property type="entry name" value="Lambda_DNA-bd_dom_sf"/>
</dbReference>
<evidence type="ECO:0000313" key="2">
    <source>
        <dbReference type="Proteomes" id="UP001500305"/>
    </source>
</evidence>
<dbReference type="EMBL" id="BAAATR010000010">
    <property type="protein sequence ID" value="GAA2244160.1"/>
    <property type="molecule type" value="Genomic_DNA"/>
</dbReference>
<dbReference type="InterPro" id="IPR012349">
    <property type="entry name" value="Split_barrel_FMN-bd"/>
</dbReference>
<dbReference type="InterPro" id="IPR024747">
    <property type="entry name" value="Pyridox_Oxase-rel"/>
</dbReference>
<dbReference type="Gene3D" id="1.10.260.40">
    <property type="entry name" value="lambda repressor-like DNA-binding domains"/>
    <property type="match status" value="1"/>
</dbReference>
<accession>A0ABP5QUP4</accession>
<comment type="caution">
    <text evidence="1">The sequence shown here is derived from an EMBL/GenBank/DDBJ whole genome shotgun (WGS) entry which is preliminary data.</text>
</comment>
<name>A0ABP5QUP4_9ACTN</name>
<dbReference type="CDD" id="cd00093">
    <property type="entry name" value="HTH_XRE"/>
    <property type="match status" value="1"/>
</dbReference>
<proteinExistence type="predicted"/>
<dbReference type="Proteomes" id="UP001500305">
    <property type="component" value="Unassembled WGS sequence"/>
</dbReference>
<organism evidence="1 2">
    <name type="scientific">Kitasatospora cystarginea</name>
    <dbReference type="NCBI Taxonomy" id="58350"/>
    <lineage>
        <taxon>Bacteria</taxon>
        <taxon>Bacillati</taxon>
        <taxon>Actinomycetota</taxon>
        <taxon>Actinomycetes</taxon>
        <taxon>Kitasatosporales</taxon>
        <taxon>Streptomycetaceae</taxon>
        <taxon>Kitasatospora</taxon>
    </lineage>
</organism>